<accession>K9UF06</accession>
<sequence length="158" mass="17048">MRVTPTEWLCLRQATLRERFANANANVGSPDGLAHQRRSSLREGSANDLEVVCVSGSQPGGFLPDYADALRSGFPTMEAHQAARQDKTAPPRPPVEGQDAAPQTPLHKGRSRSVSVRRICTKCSAFTPSWGLVGGYEIGAIAISRINVEIFTPPNLPL</sequence>
<dbReference type="AlphaFoldDB" id="K9UF06"/>
<gene>
    <name evidence="2" type="ORF">Cha6605_2324</name>
</gene>
<evidence type="ECO:0000256" key="1">
    <source>
        <dbReference type="SAM" id="MobiDB-lite"/>
    </source>
</evidence>
<proteinExistence type="predicted"/>
<reference evidence="2 3" key="1">
    <citation type="submission" date="2012-05" db="EMBL/GenBank/DDBJ databases">
        <title>Finished chromosome of genome of Chamaesiphon sp. PCC 6605.</title>
        <authorList>
            <consortium name="US DOE Joint Genome Institute"/>
            <person name="Gugger M."/>
            <person name="Coursin T."/>
            <person name="Rippka R."/>
            <person name="Tandeau De Marsac N."/>
            <person name="Huntemann M."/>
            <person name="Wei C.-L."/>
            <person name="Han J."/>
            <person name="Detter J.C."/>
            <person name="Han C."/>
            <person name="Tapia R."/>
            <person name="Chen A."/>
            <person name="Kyrpides N."/>
            <person name="Mavromatis K."/>
            <person name="Markowitz V."/>
            <person name="Szeto E."/>
            <person name="Ivanova N."/>
            <person name="Pagani I."/>
            <person name="Pati A."/>
            <person name="Goodwin L."/>
            <person name="Nordberg H.P."/>
            <person name="Cantor M.N."/>
            <person name="Hua S.X."/>
            <person name="Woyke T."/>
            <person name="Kerfeld C.A."/>
        </authorList>
    </citation>
    <scope>NUCLEOTIDE SEQUENCE [LARGE SCALE GENOMIC DNA]</scope>
    <source>
        <strain evidence="3">ATCC 27169 / PCC 6605</strain>
    </source>
</reference>
<dbReference type="Proteomes" id="UP000010366">
    <property type="component" value="Chromosome"/>
</dbReference>
<protein>
    <submittedName>
        <fullName evidence="2">Uncharacterized protein</fullName>
    </submittedName>
</protein>
<feature type="region of interest" description="Disordered" evidence="1">
    <location>
        <begin position="75"/>
        <end position="112"/>
    </location>
</feature>
<organism evidence="2 3">
    <name type="scientific">Chamaesiphon minutus (strain ATCC 27169 / PCC 6605)</name>
    <dbReference type="NCBI Taxonomy" id="1173020"/>
    <lineage>
        <taxon>Bacteria</taxon>
        <taxon>Bacillati</taxon>
        <taxon>Cyanobacteriota</taxon>
        <taxon>Cyanophyceae</taxon>
        <taxon>Gomontiellales</taxon>
        <taxon>Chamaesiphonaceae</taxon>
        <taxon>Chamaesiphon</taxon>
    </lineage>
</organism>
<name>K9UF06_CHAP6</name>
<dbReference type="HOGENOM" id="CLU_1666256_0_0_3"/>
<dbReference type="EMBL" id="CP003600">
    <property type="protein sequence ID" value="AFY93400.1"/>
    <property type="molecule type" value="Genomic_DNA"/>
</dbReference>
<dbReference type="STRING" id="1173020.Cha6605_2324"/>
<dbReference type="KEGG" id="cmp:Cha6605_2324"/>
<keyword evidence="3" id="KW-1185">Reference proteome</keyword>
<evidence type="ECO:0000313" key="3">
    <source>
        <dbReference type="Proteomes" id="UP000010366"/>
    </source>
</evidence>
<evidence type="ECO:0000313" key="2">
    <source>
        <dbReference type="EMBL" id="AFY93400.1"/>
    </source>
</evidence>
<dbReference type="RefSeq" id="WP_015159550.1">
    <property type="nucleotide sequence ID" value="NC_019697.1"/>
</dbReference>